<dbReference type="RefSeq" id="WP_121907801.1">
    <property type="nucleotide sequence ID" value="NZ_REFC01000013.1"/>
</dbReference>
<feature type="domain" description="PKD" evidence="1">
    <location>
        <begin position="1022"/>
        <end position="1071"/>
    </location>
</feature>
<name>A0A3L9YEP7_9FLAO</name>
<organism evidence="2 3">
    <name type="scientific">Ulvibacter antarcticus</name>
    <dbReference type="NCBI Taxonomy" id="442714"/>
    <lineage>
        <taxon>Bacteria</taxon>
        <taxon>Pseudomonadati</taxon>
        <taxon>Bacteroidota</taxon>
        <taxon>Flavobacteriia</taxon>
        <taxon>Flavobacteriales</taxon>
        <taxon>Flavobacteriaceae</taxon>
        <taxon>Ulvibacter</taxon>
    </lineage>
</organism>
<dbReference type="Proteomes" id="UP000271339">
    <property type="component" value="Unassembled WGS sequence"/>
</dbReference>
<proteinExistence type="predicted"/>
<reference evidence="2 3" key="1">
    <citation type="submission" date="2018-10" db="EMBL/GenBank/DDBJ databases">
        <title>Genomic Encyclopedia of Archaeal and Bacterial Type Strains, Phase II (KMG-II): from individual species to whole genera.</title>
        <authorList>
            <person name="Goeker M."/>
        </authorList>
    </citation>
    <scope>NUCLEOTIDE SEQUENCE [LARGE SCALE GENOMIC DNA]</scope>
    <source>
        <strain evidence="2 3">DSM 23424</strain>
    </source>
</reference>
<dbReference type="InterPro" id="IPR035986">
    <property type="entry name" value="PKD_dom_sf"/>
</dbReference>
<dbReference type="EMBL" id="REFC01000013">
    <property type="protein sequence ID" value="RMA58864.1"/>
    <property type="molecule type" value="Genomic_DNA"/>
</dbReference>
<evidence type="ECO:0000313" key="2">
    <source>
        <dbReference type="EMBL" id="RMA58864.1"/>
    </source>
</evidence>
<dbReference type="AlphaFoldDB" id="A0A3L9YEP7"/>
<protein>
    <recommendedName>
        <fullName evidence="1">PKD domain-containing protein</fullName>
    </recommendedName>
</protein>
<keyword evidence="3" id="KW-1185">Reference proteome</keyword>
<gene>
    <name evidence="2" type="ORF">BXY75_2244</name>
</gene>
<dbReference type="SUPFAM" id="SSF49299">
    <property type="entry name" value="PKD domain"/>
    <property type="match status" value="1"/>
</dbReference>
<dbReference type="CDD" id="cd00146">
    <property type="entry name" value="PKD"/>
    <property type="match status" value="1"/>
</dbReference>
<dbReference type="PROSITE" id="PS50093">
    <property type="entry name" value="PKD"/>
    <property type="match status" value="1"/>
</dbReference>
<sequence length="1272" mass="143921">MVTLKLNEITTQYRSFVADQVLTAKQLNTIIDYFEDQNRLTRVCLSGVGIVHGLDIQTDGEKTVVVSQGCGVTTDGDLIKYEGATFTRFKLFEDTEAGYSKFEDIGNILELYPEKEGKDAKAAELSKLSNLSEKVVVLYLENYEKEETPCTSTDCDTQGKEQIAKIRILLFNKVDVDLMTASDDVFSDNDTMETYLNLPQVAVKRAILSPTNTRTHLELMGNFVKAINNEPSPLSKLRIGISSLYKDFNGLLDIKDAIGKFKKINDQLNIIYTFSGKEFPLDIQYRYDLLKDLADTYEEIKRLLFDLRISACPTEESFPKHLLLGELDKDPETLYYQYRHSFYPSPIIPHSDERIKEIRCLIERIYLMVHEYDVENEDQIKITPSKIAMNPVSNRAIPYYYETTRQLIKKWSYDKYIKQEAGRNLGYQSQELSAADEIQNPLDYCLNKNDFFRIEGHLGKDYATALRTIDAIKKQKGLAFDVKVLSVDETMDDINIEDYKCHFEDLNTILLAFLKEQECLYHEIASFFSGFSIAEPGRNNYYNHVKELSKVKESATSGNTGEIFVSGTRVTDPAIGTIKGITAAKGGVNFSGVTNFRTITAVEDGLHTNEDDLGFIIKDVFTKNSDREACAITTKIEDRIKEIEVINNASAEIKAIAITHPYEILSFTRATSKLIPTEIADINKTRLDNFGLAVKELCKRTDTYQRALNTVLYKPEATYQRRGFESRVELLLNQLHVNCCAAEKIKVLMDDIEKRKGEILIQKTLSKFIEQHPGLEHTAGVQPGGTFVMVYLGKTRDITVGRPTGLSVEAVPIREEQILARVEAPTTSRTSATSRTSRVIKESTGIISATRVTAATTRNPVLGLELLQPERGILGEGLFTGPTSFKFSENTVIGDFSLPYLCCSDCVPINFMVPAQRVSLRLPEAFVCFKEEMPPLLFEVIPNDGIVEAVTENGLNGGVRLNEDDRFVFDPSLVSEELYGKEISFTVNGQFTDAKIVVFKKPEFDFLSSEPRYSRDGKIAVVNFTTQGDELPEGVTYLWDFGDNTIPTNRNDENPRHEYFLPVNATNTVTVFLTVSNGRCSETIDHNIELIAEPQPVNCEEQVKINLKDGQTVLQSIEKLSSKLKEAVLDPTLQQYGEITKNPDPFISGQRNNEFTNRFMPILDVTVEHIKKRMQDPEDKDFPILTTIYRLQVQLIYNILACQTKGNLKEVQAVLDFIERNLQEFRKDPENLDIDPDKKLHAFLKALSEKKDINPALKDRIIKLISILEAKK</sequence>
<comment type="caution">
    <text evidence="2">The sequence shown here is derived from an EMBL/GenBank/DDBJ whole genome shotgun (WGS) entry which is preliminary data.</text>
</comment>
<accession>A0A3L9YEP7</accession>
<dbReference type="Gene3D" id="2.60.40.10">
    <property type="entry name" value="Immunoglobulins"/>
    <property type="match status" value="1"/>
</dbReference>
<dbReference type="OrthoDB" id="596204at2"/>
<dbReference type="InterPro" id="IPR013783">
    <property type="entry name" value="Ig-like_fold"/>
</dbReference>
<evidence type="ECO:0000313" key="3">
    <source>
        <dbReference type="Proteomes" id="UP000271339"/>
    </source>
</evidence>
<dbReference type="InterPro" id="IPR000601">
    <property type="entry name" value="PKD_dom"/>
</dbReference>
<evidence type="ECO:0000259" key="1">
    <source>
        <dbReference type="PROSITE" id="PS50093"/>
    </source>
</evidence>